<reference evidence="1 2" key="1">
    <citation type="journal article" date="2011" name="J. Biotechnol.">
        <title>High-quality genome sequence of Pichia pastoris CBS7435.</title>
        <authorList>
            <person name="Kuberl A."/>
            <person name="Schneider J."/>
            <person name="Thallinger G.G."/>
            <person name="Anderl I."/>
            <person name="Wibberg D."/>
            <person name="Hajek T."/>
            <person name="Jaenicke S."/>
            <person name="Brinkrolf K."/>
            <person name="Goesmann A."/>
            <person name="Szczepanowski R."/>
            <person name="Puhler A."/>
            <person name="Schwab H."/>
            <person name="Glieder A."/>
            <person name="Pichler H."/>
        </authorList>
    </citation>
    <scope>NUCLEOTIDE SEQUENCE [LARGE SCALE GENOMIC DNA]</scope>
    <source>
        <strain evidence="2">ATCC 76273 / CBS 7435 / CECT 11047 / NRRL Y-11430 / Wegner 21-1</strain>
    </source>
</reference>
<gene>
    <name evidence="1" type="ordered locus">PP7435_Chr1-2313</name>
</gene>
<protein>
    <submittedName>
        <fullName evidence="1">Uncharacterized protein</fullName>
    </submittedName>
</protein>
<dbReference type="EMBL" id="FR839628">
    <property type="protein sequence ID" value="SCV11834.1"/>
    <property type="molecule type" value="Genomic_DNA"/>
</dbReference>
<dbReference type="AlphaFoldDB" id="A0A1G4KP94"/>
<keyword evidence="2" id="KW-1185">Reference proteome</keyword>
<sequence>MLAIFSPAILPTNGPVLCLLVSHRNSKLVHRLLIQTMDQDILKLNRGIVPLLLVNFTKGGNLFGK</sequence>
<evidence type="ECO:0000313" key="1">
    <source>
        <dbReference type="EMBL" id="SCV11834.1"/>
    </source>
</evidence>
<organism evidence="1 2">
    <name type="scientific">Komagataella phaffii (strain ATCC 76273 / CBS 7435 / CECT 11047 / NRRL Y-11430 / Wegner 21-1)</name>
    <name type="common">Yeast</name>
    <name type="synonym">Pichia pastoris</name>
    <dbReference type="NCBI Taxonomy" id="981350"/>
    <lineage>
        <taxon>Eukaryota</taxon>
        <taxon>Fungi</taxon>
        <taxon>Dikarya</taxon>
        <taxon>Ascomycota</taxon>
        <taxon>Saccharomycotina</taxon>
        <taxon>Pichiomycetes</taxon>
        <taxon>Pichiales</taxon>
        <taxon>Pichiaceae</taxon>
        <taxon>Komagataella</taxon>
    </lineage>
</organism>
<name>A0A1G4KP94_KOMPC</name>
<evidence type="ECO:0000313" key="2">
    <source>
        <dbReference type="Proteomes" id="UP000006853"/>
    </source>
</evidence>
<dbReference type="Proteomes" id="UP000006853">
    <property type="component" value="Chromosome 1"/>
</dbReference>
<reference evidence="1 2" key="2">
    <citation type="journal article" date="2016" name="FEMS Yeast Res.">
        <title>Curation of the genome annotation of Pichia pastoris (Komagataella phaffii) CBS7435 from gene level to protein function.</title>
        <authorList>
            <person name="Valli M."/>
            <person name="Tatto N.E."/>
            <person name="Peymann A."/>
            <person name="Gruber C."/>
            <person name="Landes N."/>
            <person name="Ekker H."/>
            <person name="Thallinger G.G."/>
            <person name="Mattanovich D."/>
            <person name="Gasser B."/>
            <person name="Graf A.B."/>
        </authorList>
    </citation>
    <scope>GENOME REANNOTATION</scope>
    <source>
        <strain evidence="1 2">ATCC 76273 / CBS 7435 / CECT 11047 / NRRL Y-11430 / Wegner 21-1</strain>
    </source>
</reference>
<accession>A0A1G4KP94</accession>
<proteinExistence type="predicted"/>